<dbReference type="InterPro" id="IPR018913">
    <property type="entry name" value="BppU_N"/>
</dbReference>
<protein>
    <recommendedName>
        <fullName evidence="1">BppU N-terminal domain-containing protein</fullName>
    </recommendedName>
</protein>
<dbReference type="Proteomes" id="UP000078582">
    <property type="component" value="Chromosome"/>
</dbReference>
<gene>
    <name evidence="2" type="ORF">AYR53_11575</name>
</gene>
<sequence length="325" mass="35640">MVTQSLETESDVQLPIKLSMGKGSPKIIQLDNVFSSKIGDNQSTLPIQLLETDMSPYNLFGYSVNILGSFEDGTNLEVQGTSRIKDVATGQVDLVFPANCFSKVGRFNFQVQIDDGETQINSMDMQIMVYENHYLAAFNTTIYQDRLEKLWSDFKKSSDVQGLETSIKTGAATIETAVEASKALQAVIEQADLPTKDELNKKFDDINTVLNGLGSKYSVIATDKKIYATLLNTSDKSLYCCLHVLDFGSIKLGVFAMNCVVNESAAGTAFAQFPKGTFEKLDGTGFLANDVLADIDNKNDTLKTHRTLSVASWACGNYAITFDNK</sequence>
<keyword evidence="3" id="KW-1185">Reference proteome</keyword>
<organism evidence="2 3">
    <name type="scientific">Loigolactobacillus backii</name>
    <dbReference type="NCBI Taxonomy" id="375175"/>
    <lineage>
        <taxon>Bacteria</taxon>
        <taxon>Bacillati</taxon>
        <taxon>Bacillota</taxon>
        <taxon>Bacilli</taxon>
        <taxon>Lactobacillales</taxon>
        <taxon>Lactobacillaceae</taxon>
        <taxon>Loigolactobacillus</taxon>
    </lineage>
</organism>
<evidence type="ECO:0000313" key="2">
    <source>
        <dbReference type="EMBL" id="ANK63353.1"/>
    </source>
</evidence>
<dbReference type="EMBL" id="CP014873">
    <property type="protein sequence ID" value="ANK63353.1"/>
    <property type="molecule type" value="Genomic_DNA"/>
</dbReference>
<dbReference type="AlphaFoldDB" id="A0A192H540"/>
<dbReference type="Gene3D" id="2.60.40.3350">
    <property type="match status" value="1"/>
</dbReference>
<evidence type="ECO:0000313" key="3">
    <source>
        <dbReference type="Proteomes" id="UP000078582"/>
    </source>
</evidence>
<dbReference type="GeneID" id="42982902"/>
<reference evidence="2 3" key="1">
    <citation type="submission" date="2016-03" db="EMBL/GenBank/DDBJ databases">
        <title>Pediococcus and Lactobacillus from brewery environment - whole genome sequencing and assembly.</title>
        <authorList>
            <person name="Behr J."/>
            <person name="Geissler A.J."/>
            <person name="Vogel R.F."/>
        </authorList>
    </citation>
    <scope>NUCLEOTIDE SEQUENCE [LARGE SCALE GENOMIC DNA]</scope>
    <source>
        <strain evidence="2 3">TMW 1.1989</strain>
    </source>
</reference>
<evidence type="ECO:0000259" key="1">
    <source>
        <dbReference type="Pfam" id="PF10651"/>
    </source>
</evidence>
<accession>A0A192H540</accession>
<dbReference type="Pfam" id="PF10651">
    <property type="entry name" value="BppU_N"/>
    <property type="match status" value="1"/>
</dbReference>
<dbReference type="STRING" id="375175.AYR53_11575"/>
<proteinExistence type="predicted"/>
<dbReference type="RefSeq" id="WP_068280237.1">
    <property type="nucleotide sequence ID" value="NZ_CP014873.1"/>
</dbReference>
<name>A0A192H540_9LACO</name>
<feature type="domain" description="BppU N-terminal" evidence="1">
    <location>
        <begin position="37"/>
        <end position="155"/>
    </location>
</feature>